<dbReference type="Proteomes" id="UP000015453">
    <property type="component" value="Unassembled WGS sequence"/>
</dbReference>
<feature type="compositionally biased region" description="Basic and acidic residues" evidence="1">
    <location>
        <begin position="78"/>
        <end position="89"/>
    </location>
</feature>
<accession>S8DAN8</accession>
<reference evidence="2 3" key="1">
    <citation type="journal article" date="2013" name="BMC Genomics">
        <title>The miniature genome of a carnivorous plant Genlisea aurea contains a low number of genes and short non-coding sequences.</title>
        <authorList>
            <person name="Leushkin E.V."/>
            <person name="Sutormin R.A."/>
            <person name="Nabieva E.R."/>
            <person name="Penin A.A."/>
            <person name="Kondrashov A.S."/>
            <person name="Logacheva M.D."/>
        </authorList>
    </citation>
    <scope>NUCLEOTIDE SEQUENCE [LARGE SCALE GENOMIC DNA]</scope>
</reference>
<sequence length="146" mass="16753">MGVPKQIPHPVYEQRPIKEVPNLERIAPPLNLKSQVGLYDASLLNLNRPDVWTWETDQVLRWGTRAMAMFWSEGLSLEESKDGRPDRQRPWAGNTAGLERISSFTSDVRSREARQHCMLLFTRENRDQNVDEARSSPLRAAGLVDQ</sequence>
<evidence type="ECO:0000313" key="3">
    <source>
        <dbReference type="Proteomes" id="UP000015453"/>
    </source>
</evidence>
<organism evidence="2 3">
    <name type="scientific">Genlisea aurea</name>
    <dbReference type="NCBI Taxonomy" id="192259"/>
    <lineage>
        <taxon>Eukaryota</taxon>
        <taxon>Viridiplantae</taxon>
        <taxon>Streptophyta</taxon>
        <taxon>Embryophyta</taxon>
        <taxon>Tracheophyta</taxon>
        <taxon>Spermatophyta</taxon>
        <taxon>Magnoliopsida</taxon>
        <taxon>eudicotyledons</taxon>
        <taxon>Gunneridae</taxon>
        <taxon>Pentapetalae</taxon>
        <taxon>asterids</taxon>
        <taxon>lamiids</taxon>
        <taxon>Lamiales</taxon>
        <taxon>Lentibulariaceae</taxon>
        <taxon>Genlisea</taxon>
    </lineage>
</organism>
<dbReference type="EMBL" id="AUSU01000039">
    <property type="protein sequence ID" value="EPS74581.1"/>
    <property type="molecule type" value="Genomic_DNA"/>
</dbReference>
<evidence type="ECO:0000256" key="1">
    <source>
        <dbReference type="SAM" id="MobiDB-lite"/>
    </source>
</evidence>
<gene>
    <name evidence="2" type="ORF">M569_00175</name>
</gene>
<protein>
    <submittedName>
        <fullName evidence="2">Uncharacterized protein</fullName>
    </submittedName>
</protein>
<feature type="region of interest" description="Disordered" evidence="1">
    <location>
        <begin position="77"/>
        <end position="98"/>
    </location>
</feature>
<proteinExistence type="predicted"/>
<evidence type="ECO:0000313" key="2">
    <source>
        <dbReference type="EMBL" id="EPS74581.1"/>
    </source>
</evidence>
<keyword evidence="3" id="KW-1185">Reference proteome</keyword>
<name>S8DAN8_9LAMI</name>
<dbReference type="AlphaFoldDB" id="S8DAN8"/>
<comment type="caution">
    <text evidence="2">The sequence shown here is derived from an EMBL/GenBank/DDBJ whole genome shotgun (WGS) entry which is preliminary data.</text>
</comment>